<dbReference type="EMBL" id="JAVEPI010000001">
    <property type="protein sequence ID" value="KAK1445058.1"/>
    <property type="molecule type" value="Genomic_DNA"/>
</dbReference>
<feature type="compositionally biased region" description="Polar residues" evidence="1">
    <location>
        <begin position="546"/>
        <end position="558"/>
    </location>
</feature>
<feature type="compositionally biased region" description="Pro residues" evidence="1">
    <location>
        <begin position="673"/>
        <end position="694"/>
    </location>
</feature>
<name>A0AAD8PGI0_BABGI</name>
<dbReference type="Proteomes" id="UP001230268">
    <property type="component" value="Unassembled WGS sequence"/>
</dbReference>
<dbReference type="PANTHER" id="PTHR12436">
    <property type="entry name" value="80 KDA MCM3-ASSOCIATED PROTEIN"/>
    <property type="match status" value="1"/>
</dbReference>
<feature type="compositionally biased region" description="Basic residues" evidence="1">
    <location>
        <begin position="534"/>
        <end position="543"/>
    </location>
</feature>
<evidence type="ECO:0000256" key="1">
    <source>
        <dbReference type="SAM" id="MobiDB-lite"/>
    </source>
</evidence>
<feature type="domain" description="SAC3/GANP/THP3 conserved" evidence="2">
    <location>
        <begin position="66"/>
        <end position="398"/>
    </location>
</feature>
<feature type="region of interest" description="Disordered" evidence="1">
    <location>
        <begin position="501"/>
        <end position="558"/>
    </location>
</feature>
<evidence type="ECO:0000313" key="3">
    <source>
        <dbReference type="EMBL" id="KAK1445058.1"/>
    </source>
</evidence>
<evidence type="ECO:0000313" key="4">
    <source>
        <dbReference type="Proteomes" id="UP001230268"/>
    </source>
</evidence>
<protein>
    <submittedName>
        <fullName evidence="3">SAC3/GANP/THP3 domain containing protein</fullName>
    </submittedName>
</protein>
<reference evidence="3" key="1">
    <citation type="submission" date="2023-08" db="EMBL/GenBank/DDBJ databases">
        <title>Draft sequence of the Babesia gibsoni genome.</title>
        <authorList>
            <person name="Yamagishi J.Y."/>
            <person name="Xuan X.X."/>
        </authorList>
    </citation>
    <scope>NUCLEOTIDE SEQUENCE</scope>
    <source>
        <strain evidence="3">Azabu</strain>
    </source>
</reference>
<evidence type="ECO:0000259" key="2">
    <source>
        <dbReference type="Pfam" id="PF03399"/>
    </source>
</evidence>
<sequence>MALHPPDYLTVPSGDGTSPASISLVNPLLRPLDGGEFTAAILKYQEPTAFVRCSQHGKMVGQVLGMCPPREIRQKVETNIASDLERTSTFKVNPKLAMKSFQRSDASRVFKPEEIRPAVWCRRSVYNILCYFVDADQVKKTYLLEKTFTFLDIYNFLRDRLRSIWQDLTVQQCTKHRGYIECFEISIRFLIYSNEILCENEEYDIAQNMGLLNTCLDKLMQGYEDASKYGTADIIKQQGIYFLRQRPYFDDVMGVLVYDSPHEAEFWSYRLLMHIPQLLMPGGSATFCDIRQRMPARVRTHKMVTFAIEVCHAAASGNTYHYFHLLRQKDCHALHAALMNRFAICLRVRFIDTLVSEKIVKKDVNPLDLYHFKKFLGYDGESSISMEKLCRRYNIGMSKGQYKVYMVLEECNEHQLEKDSKSLHKLYKKFQTTSMIVNSKFERFSSRQKLFDPDFEYPKGCGPDTIGPPLDDLSPPEIITPTIVAQKPTSARTYGSQASVYSAGSAGSSASESSTSQSQSQEASSEPVSSRSTGSRRKGKQRSRAISPSGTPIQTSEKPSYQIEVAQMADQPSFSLGEALFEAKMREIELDLEGEPKEDIPKALSLPLESPIELGEPEDTPILTIGAVVDEPKGKPSALLFGSEAEKEEEKSAQLHFETSPSRPIVDVAPLSLPAPTPAPAPAPAATPPPAPAPEKPKDLSPISFGSLKGADDKKGGTPFRFGAETPPVFTFGKPVQKEGPKKKPVQIDEGKKKVDDTPSIPEKPPVIVKKEPVYDFSGFTTRVKLEPLPAPPPVFTLPGATGATPIIPTVIVITDEPVKPVIKKREERNVFSLSSIIEKYEREKALRHIKLKKPKVLFKLRSIELDPHFPMPKSKNMLNKFRRIGTSIANNASKMDDDSQVKDKAFAFRVKGSILSKSCTLNEMLEYKISDEGVVVESERKPTDKMDVEESYDIMNKCEMTPREPAGQPVKNIVYLTKEGSLDFVSKMYQHHLEKKRLQQILPVFVDCEYCRSTLAEHTNRGGTILWNCITKYLSSAASSIYKCTSFTTNAISDMIKKRKVGKSAKGKSENKGNARGLSWSDTYETRKQIFDFTHGAVKRLASSTIDASIFTSIYLSKAFNTSKRILQDAVDEYQKSISEHSTFECFVKESMLNMGSIISASENRASIVSRNMLDIAGYEKWHVGLCWHLNFFDPVVERTELFNKTSSGSESSRRLTSVVLGQSIDDYMTSEYCVRLKQDVLHILGFHVSAEQLMPTYHNPRRHMVECMRTQIPLVGSTAGSKSTDIPLVVAISVNLYEGTLHEAPPTSTQDKGKVEEEEDYGAIKKKRKLSSSVMKMRGQMESILSHRRRVIQPGEPGYNAKQHINVYALSSPVTIAQEDVIQNLFQAMQGKKRKKISVSIQGVDSYGIISSVYRRNSVDGPLAYTPCIVCYRIGFTKSDFLAVYEFLNQESNIAVSLCGCLKKNREAVVALIEMLLESIEKRMMDDILLQAKQLKAVVDLQSLKRHIVFACVGFQLNVEGDISNIPYHLRPKARSTDNAPAVVPRLFYPEGLRTALHAAAKVAIEAESVFMLQKPFYIPNMYQFLSDLFDMCDKEYTNHPSSVPCALSEALDQVIAHVKREIDINHWDSIDDMRIARPAEEAENDEGCVILDYCKESFIQLLRRLKEATTTFKLAERRVGIFAVDEDEIPLRIHKCIHHVLSNVVIKESKVPYAVGLYITNVSRLTQS</sequence>
<dbReference type="Pfam" id="PF03399">
    <property type="entry name" value="SAC3_GANP"/>
    <property type="match status" value="1"/>
</dbReference>
<dbReference type="GO" id="GO:0070390">
    <property type="term" value="C:transcription export complex 2"/>
    <property type="evidence" value="ECO:0007669"/>
    <property type="project" value="TreeGrafter"/>
</dbReference>
<proteinExistence type="predicted"/>
<feature type="compositionally biased region" description="Basic and acidic residues" evidence="1">
    <location>
        <begin position="644"/>
        <end position="653"/>
    </location>
</feature>
<dbReference type="PANTHER" id="PTHR12436:SF3">
    <property type="entry name" value="GERMINAL-CENTER ASSOCIATED NUCLEAR PROTEIN"/>
    <property type="match status" value="1"/>
</dbReference>
<accession>A0AAD8PGI0</accession>
<feature type="region of interest" description="Disordered" evidence="1">
    <location>
        <begin position="457"/>
        <end position="477"/>
    </location>
</feature>
<dbReference type="GO" id="GO:0005737">
    <property type="term" value="C:cytoplasm"/>
    <property type="evidence" value="ECO:0007669"/>
    <property type="project" value="TreeGrafter"/>
</dbReference>
<gene>
    <name evidence="3" type="ORF">BgAZ_109640</name>
</gene>
<keyword evidence="4" id="KW-1185">Reference proteome</keyword>
<dbReference type="InterPro" id="IPR045107">
    <property type="entry name" value="SAC3/GANP/THP3"/>
</dbReference>
<feature type="compositionally biased region" description="Low complexity" evidence="1">
    <location>
        <begin position="501"/>
        <end position="533"/>
    </location>
</feature>
<comment type="caution">
    <text evidence="3">The sequence shown here is derived from an EMBL/GenBank/DDBJ whole genome shotgun (WGS) entry which is preliminary data.</text>
</comment>
<feature type="compositionally biased region" description="Basic and acidic residues" evidence="1">
    <location>
        <begin position="736"/>
        <end position="757"/>
    </location>
</feature>
<organism evidence="3 4">
    <name type="scientific">Babesia gibsoni</name>
    <dbReference type="NCBI Taxonomy" id="33632"/>
    <lineage>
        <taxon>Eukaryota</taxon>
        <taxon>Sar</taxon>
        <taxon>Alveolata</taxon>
        <taxon>Apicomplexa</taxon>
        <taxon>Aconoidasida</taxon>
        <taxon>Piroplasmida</taxon>
        <taxon>Babesiidae</taxon>
        <taxon>Babesia</taxon>
    </lineage>
</organism>
<dbReference type="GO" id="GO:0006406">
    <property type="term" value="P:mRNA export from nucleus"/>
    <property type="evidence" value="ECO:0007669"/>
    <property type="project" value="TreeGrafter"/>
</dbReference>
<feature type="region of interest" description="Disordered" evidence="1">
    <location>
        <begin position="627"/>
        <end position="765"/>
    </location>
</feature>
<dbReference type="InterPro" id="IPR005062">
    <property type="entry name" value="SAC3/GANP/THP3_conserved"/>
</dbReference>
<dbReference type="Gene3D" id="1.25.40.990">
    <property type="match status" value="1"/>
</dbReference>